<evidence type="ECO:0000256" key="2">
    <source>
        <dbReference type="ARBA" id="ARBA00022519"/>
    </source>
</evidence>
<evidence type="ECO:0000256" key="5">
    <source>
        <dbReference type="ARBA" id="ARBA00022989"/>
    </source>
</evidence>
<dbReference type="HAMAP" id="MF_00509">
    <property type="entry name" value="ZipA"/>
    <property type="match status" value="1"/>
</dbReference>
<dbReference type="InterPro" id="IPR036765">
    <property type="entry name" value="ZipA_FtsZ-bd_C_sf"/>
</dbReference>
<feature type="compositionally biased region" description="Basic and acidic residues" evidence="10">
    <location>
        <begin position="31"/>
        <end position="57"/>
    </location>
</feature>
<reference evidence="12 13" key="1">
    <citation type="submission" date="2015-05" db="EMBL/GenBank/DDBJ databases">
        <title>Photobacterium galathea sp. nov.</title>
        <authorList>
            <person name="Machado H."/>
            <person name="Gram L."/>
        </authorList>
    </citation>
    <scope>NUCLEOTIDE SEQUENCE [LARGE SCALE GENOMIC DNA]</scope>
    <source>
        <strain evidence="12 13">DSM 22954</strain>
    </source>
</reference>
<dbReference type="SUPFAM" id="SSF64383">
    <property type="entry name" value="Cell-division protein ZipA, C-terminal domain"/>
    <property type="match status" value="1"/>
</dbReference>
<evidence type="ECO:0000256" key="6">
    <source>
        <dbReference type="ARBA" id="ARBA00023136"/>
    </source>
</evidence>
<sequence length="459" mass="49638">MQELRLVLIIVGALAIAALLLHGLWSSRKEKPAKFSEKPLGKLSESSRDSDGFDKDGVGSVRVVNHESPQPEPVKPERKEPELHFGAKLDVDPLLDVQPSTQATPQPVAEQPVTEQPATQQTGIQQPSIQQPVFQEPIAQQPVVSSPTDFVEVAPTPELQPHSLQPVVHAPQTAAVPETVTPAMAPHQAIVSETVSAQGIASQTRTTTASQTVAPQPVASKAAANKPVRAEPTFAPVVEESEHVVPQAEKQPQATAHQMAFMPAESDSQAQSDVVPVDVPAAPISHAAQINPAEAVPVEQVVAEPVIVEPEVIPEPEPEVLPPDYLILGVHARNGHILRGSKLFNAFEQNNLIFGENSVYHRHLDKAGTGPIIFTVTNMVHPAHFPEGGSDNFETPGVAFYLMLPAEAGRADEHFNLMLQTVQRIADTLGADVLDHERSLITPRRISQYREKAHRYTNV</sequence>
<evidence type="ECO:0000256" key="1">
    <source>
        <dbReference type="ARBA" id="ARBA00022475"/>
    </source>
</evidence>
<dbReference type="Proteomes" id="UP000035909">
    <property type="component" value="Unassembled WGS sequence"/>
</dbReference>
<evidence type="ECO:0000256" key="9">
    <source>
        <dbReference type="RuleBase" id="RU003612"/>
    </source>
</evidence>
<keyword evidence="1 8" id="KW-1003">Cell membrane</keyword>
<evidence type="ECO:0000313" key="13">
    <source>
        <dbReference type="Proteomes" id="UP000035909"/>
    </source>
</evidence>
<proteinExistence type="inferred from homology"/>
<evidence type="ECO:0000259" key="11">
    <source>
        <dbReference type="SMART" id="SM00771"/>
    </source>
</evidence>
<keyword evidence="6 8" id="KW-0472">Membrane</keyword>
<dbReference type="Pfam" id="PF04354">
    <property type="entry name" value="ZipA_C"/>
    <property type="match status" value="1"/>
</dbReference>
<comment type="subunit">
    <text evidence="8">Interacts with FtsZ via their C-terminal domains.</text>
</comment>
<dbReference type="InterPro" id="IPR007449">
    <property type="entry name" value="ZipA_FtsZ-bd_C"/>
</dbReference>
<dbReference type="PANTHER" id="PTHR38685:SF1">
    <property type="entry name" value="CELL DIVISION PROTEIN ZIPA"/>
    <property type="match status" value="1"/>
</dbReference>
<evidence type="ECO:0000256" key="8">
    <source>
        <dbReference type="HAMAP-Rule" id="MF_00509"/>
    </source>
</evidence>
<feature type="region of interest" description="Disordered" evidence="10">
    <location>
        <begin position="201"/>
        <end position="227"/>
    </location>
</feature>
<dbReference type="RefSeq" id="WP_047883876.1">
    <property type="nucleotide sequence ID" value="NZ_LDOU01000004.1"/>
</dbReference>
<dbReference type="PANTHER" id="PTHR38685">
    <property type="entry name" value="CELL DIVISION PROTEIN ZIPA"/>
    <property type="match status" value="1"/>
</dbReference>
<dbReference type="GO" id="GO:0032153">
    <property type="term" value="C:cell division site"/>
    <property type="evidence" value="ECO:0007669"/>
    <property type="project" value="UniProtKB-UniRule"/>
</dbReference>
<evidence type="ECO:0000256" key="4">
    <source>
        <dbReference type="ARBA" id="ARBA00022692"/>
    </source>
</evidence>
<dbReference type="EMBL" id="LDOU01000004">
    <property type="protein sequence ID" value="KLV11038.1"/>
    <property type="molecule type" value="Genomic_DNA"/>
</dbReference>
<accession>A0A0J1HHF2</accession>
<protein>
    <recommendedName>
        <fullName evidence="8 9">Cell division protein ZipA</fullName>
    </recommendedName>
</protein>
<feature type="region of interest" description="Disordered" evidence="10">
    <location>
        <begin position="97"/>
        <end position="126"/>
    </location>
</feature>
<gene>
    <name evidence="8" type="primary">zipA</name>
    <name evidence="12" type="ORF">ABT57_03855</name>
</gene>
<dbReference type="GO" id="GO:0000917">
    <property type="term" value="P:division septum assembly"/>
    <property type="evidence" value="ECO:0007669"/>
    <property type="project" value="TreeGrafter"/>
</dbReference>
<feature type="region of interest" description="Disordered" evidence="10">
    <location>
        <begin position="31"/>
        <end position="81"/>
    </location>
</feature>
<comment type="caution">
    <text evidence="12">The sequence shown here is derived from an EMBL/GenBank/DDBJ whole genome shotgun (WGS) entry which is preliminary data.</text>
</comment>
<dbReference type="AlphaFoldDB" id="A0A0J1HHF2"/>
<dbReference type="OrthoDB" id="7054914at2"/>
<keyword evidence="3 8" id="KW-0132">Cell division</keyword>
<name>A0A0J1HHF2_9GAMM</name>
<comment type="similarity">
    <text evidence="8 9">Belongs to the ZipA family.</text>
</comment>
<keyword evidence="5 8" id="KW-1133">Transmembrane helix</keyword>
<comment type="subcellular location">
    <subcellularLocation>
        <location evidence="8">Cell inner membrane</location>
        <topology evidence="8">Single-pass type I membrane protein</topology>
    </subcellularLocation>
    <text evidence="8">Localizes to the Z ring in an FtsZ-dependent manner.</text>
</comment>
<evidence type="ECO:0000256" key="7">
    <source>
        <dbReference type="ARBA" id="ARBA00023306"/>
    </source>
</evidence>
<organism evidence="12 13">
    <name type="scientific">Photobacterium ganghwense</name>
    <dbReference type="NCBI Taxonomy" id="320778"/>
    <lineage>
        <taxon>Bacteria</taxon>
        <taxon>Pseudomonadati</taxon>
        <taxon>Pseudomonadota</taxon>
        <taxon>Gammaproteobacteria</taxon>
        <taxon>Vibrionales</taxon>
        <taxon>Vibrionaceae</taxon>
        <taxon>Photobacterium</taxon>
    </lineage>
</organism>
<keyword evidence="13" id="KW-1185">Reference proteome</keyword>
<feature type="compositionally biased region" description="Low complexity" evidence="10">
    <location>
        <begin position="201"/>
        <end position="212"/>
    </location>
</feature>
<dbReference type="NCBIfam" id="TIGR02205">
    <property type="entry name" value="septum_zipA"/>
    <property type="match status" value="1"/>
</dbReference>
<dbReference type="STRING" id="320778.ABT57_03855"/>
<feature type="domain" description="ZipA C-terminal FtsZ-binding" evidence="11">
    <location>
        <begin position="322"/>
        <end position="453"/>
    </location>
</feature>
<dbReference type="InterPro" id="IPR011919">
    <property type="entry name" value="Cell_div_ZipA"/>
</dbReference>
<dbReference type="GO" id="GO:0043093">
    <property type="term" value="P:FtsZ-dependent cytokinesis"/>
    <property type="evidence" value="ECO:0007669"/>
    <property type="project" value="UniProtKB-UniRule"/>
</dbReference>
<dbReference type="PATRIC" id="fig|320778.3.peg.826"/>
<keyword evidence="2 8" id="KW-0997">Cell inner membrane</keyword>
<comment type="function">
    <text evidence="8 9">Essential cell division protein that stabilizes the FtsZ protofilaments by cross-linking them and that serves as a cytoplasmic membrane anchor for the Z ring. Also required for the recruitment to the septal ring of downstream cell division proteins.</text>
</comment>
<evidence type="ECO:0000313" key="12">
    <source>
        <dbReference type="EMBL" id="KLV11038.1"/>
    </source>
</evidence>
<keyword evidence="7 8" id="KW-0131">Cell cycle</keyword>
<dbReference type="SMART" id="SM00771">
    <property type="entry name" value="ZipA_C"/>
    <property type="match status" value="1"/>
</dbReference>
<dbReference type="Gene3D" id="3.30.1400.10">
    <property type="entry name" value="ZipA, C-terminal FtsZ-binding domain"/>
    <property type="match status" value="1"/>
</dbReference>
<evidence type="ECO:0000256" key="10">
    <source>
        <dbReference type="SAM" id="MobiDB-lite"/>
    </source>
</evidence>
<evidence type="ECO:0000256" key="3">
    <source>
        <dbReference type="ARBA" id="ARBA00022618"/>
    </source>
</evidence>
<dbReference type="GO" id="GO:0005886">
    <property type="term" value="C:plasma membrane"/>
    <property type="evidence" value="ECO:0007669"/>
    <property type="project" value="UniProtKB-SubCell"/>
</dbReference>
<keyword evidence="4 8" id="KW-0812">Transmembrane</keyword>